<keyword evidence="6" id="KW-1185">Reference proteome</keyword>
<feature type="domain" description="Aldehyde dehydrogenase" evidence="4">
    <location>
        <begin position="1"/>
        <end position="98"/>
    </location>
</feature>
<dbReference type="InterPro" id="IPR012394">
    <property type="entry name" value="Aldehyde_DH_NAD(P)"/>
</dbReference>
<dbReference type="OrthoDB" id="6538028at2759"/>
<dbReference type="InterPro" id="IPR015590">
    <property type="entry name" value="Aldehyde_DH_dom"/>
</dbReference>
<gene>
    <name evidence="5" type="ORF">B4U80_07323</name>
</gene>
<dbReference type="PANTHER" id="PTHR43570">
    <property type="entry name" value="ALDEHYDE DEHYDROGENASE"/>
    <property type="match status" value="1"/>
</dbReference>
<dbReference type="SUPFAM" id="SSF53720">
    <property type="entry name" value="ALDH-like"/>
    <property type="match status" value="1"/>
</dbReference>
<dbReference type="Pfam" id="PF00171">
    <property type="entry name" value="Aldedh"/>
    <property type="match status" value="1"/>
</dbReference>
<dbReference type="AlphaFoldDB" id="A0A443S3M3"/>
<dbReference type="PANTHER" id="PTHR43570:SF16">
    <property type="entry name" value="ALDEHYDE DEHYDROGENASE TYPE III, ISOFORM Q"/>
    <property type="match status" value="1"/>
</dbReference>
<keyword evidence="3" id="KW-1133">Transmembrane helix</keyword>
<dbReference type="EMBL" id="NCKV01009705">
    <property type="protein sequence ID" value="RWS22140.1"/>
    <property type="molecule type" value="Genomic_DNA"/>
</dbReference>
<accession>A0A443S3M3</accession>
<dbReference type="GO" id="GO:0005737">
    <property type="term" value="C:cytoplasm"/>
    <property type="evidence" value="ECO:0007669"/>
    <property type="project" value="TreeGrafter"/>
</dbReference>
<evidence type="ECO:0000313" key="5">
    <source>
        <dbReference type="EMBL" id="RWS22140.1"/>
    </source>
</evidence>
<dbReference type="GO" id="GO:0004029">
    <property type="term" value="F:aldehyde dehydrogenase (NAD+) activity"/>
    <property type="evidence" value="ECO:0007669"/>
    <property type="project" value="TreeGrafter"/>
</dbReference>
<dbReference type="InterPro" id="IPR016161">
    <property type="entry name" value="Ald_DH/histidinol_DH"/>
</dbReference>
<keyword evidence="3" id="KW-0812">Transmembrane</keyword>
<evidence type="ECO:0000256" key="3">
    <source>
        <dbReference type="SAM" id="Phobius"/>
    </source>
</evidence>
<dbReference type="STRING" id="299467.A0A443S3M3"/>
<dbReference type="InterPro" id="IPR016162">
    <property type="entry name" value="Ald_DH_N"/>
</dbReference>
<dbReference type="GO" id="GO:0006081">
    <property type="term" value="P:aldehyde metabolic process"/>
    <property type="evidence" value="ECO:0007669"/>
    <property type="project" value="InterPro"/>
</dbReference>
<comment type="similarity">
    <text evidence="1">Belongs to the aldehyde dehydrogenase family.</text>
</comment>
<proteinExistence type="inferred from homology"/>
<organism evidence="5 6">
    <name type="scientific">Leptotrombidium deliense</name>
    <dbReference type="NCBI Taxonomy" id="299467"/>
    <lineage>
        <taxon>Eukaryota</taxon>
        <taxon>Metazoa</taxon>
        <taxon>Ecdysozoa</taxon>
        <taxon>Arthropoda</taxon>
        <taxon>Chelicerata</taxon>
        <taxon>Arachnida</taxon>
        <taxon>Acari</taxon>
        <taxon>Acariformes</taxon>
        <taxon>Trombidiformes</taxon>
        <taxon>Prostigmata</taxon>
        <taxon>Anystina</taxon>
        <taxon>Parasitengona</taxon>
        <taxon>Trombiculoidea</taxon>
        <taxon>Trombiculidae</taxon>
        <taxon>Leptotrombidium</taxon>
    </lineage>
</organism>
<dbReference type="Proteomes" id="UP000288716">
    <property type="component" value="Unassembled WGS sequence"/>
</dbReference>
<keyword evidence="2" id="KW-0560">Oxidoreductase</keyword>
<evidence type="ECO:0000256" key="2">
    <source>
        <dbReference type="ARBA" id="ARBA00023002"/>
    </source>
</evidence>
<reference evidence="5 6" key="1">
    <citation type="journal article" date="2018" name="Gigascience">
        <title>Genomes of trombidid mites reveal novel predicted allergens and laterally-transferred genes associated with secondary metabolism.</title>
        <authorList>
            <person name="Dong X."/>
            <person name="Chaisiri K."/>
            <person name="Xia D."/>
            <person name="Armstrong S.D."/>
            <person name="Fang Y."/>
            <person name="Donnelly M.J."/>
            <person name="Kadowaki T."/>
            <person name="McGarry J.W."/>
            <person name="Darby A.C."/>
            <person name="Makepeace B.L."/>
        </authorList>
    </citation>
    <scope>NUCLEOTIDE SEQUENCE [LARGE SCALE GENOMIC DNA]</scope>
    <source>
        <strain evidence="5">UoL-UT</strain>
    </source>
</reference>
<dbReference type="InterPro" id="IPR016163">
    <property type="entry name" value="Ald_DH_C"/>
</dbReference>
<evidence type="ECO:0000259" key="4">
    <source>
        <dbReference type="Pfam" id="PF00171"/>
    </source>
</evidence>
<evidence type="ECO:0000313" key="6">
    <source>
        <dbReference type="Proteomes" id="UP000288716"/>
    </source>
</evidence>
<feature type="transmembrane region" description="Helical" evidence="3">
    <location>
        <begin position="142"/>
        <end position="159"/>
    </location>
</feature>
<dbReference type="FunFam" id="3.40.309.10:FF:000034">
    <property type="entry name" value="Aldehyde dehydrogenase, dimeric NADP-preferring"/>
    <property type="match status" value="1"/>
</dbReference>
<protein>
    <submittedName>
        <fullName evidence="5">Aldehyde dehydrogenase: dimeric NADP-preferring-like isoform X2</fullName>
    </submittedName>
</protein>
<dbReference type="VEuPathDB" id="VectorBase:LDEU009900"/>
<sequence length="161" mass="17623">MQEEIFGPLLPVVVVNGAEEAIEFINSGEKPLSLYLFSTNSSVINKFQMNTSSGALCVNDTVLHFTVDALPFGGVGESGIGAYHGKYSFDTFTHSKSVLHRNYNPLVEILGSVRYPPYSTRNMSILSFLTAKRRSLPSGTSYLFTFFLGVAAVFIFQAFSA</sequence>
<name>A0A443S3M3_9ACAR</name>
<keyword evidence="3" id="KW-0472">Membrane</keyword>
<evidence type="ECO:0000256" key="1">
    <source>
        <dbReference type="ARBA" id="ARBA00009986"/>
    </source>
</evidence>
<dbReference type="Gene3D" id="3.40.309.10">
    <property type="entry name" value="Aldehyde Dehydrogenase, Chain A, domain 2"/>
    <property type="match status" value="1"/>
</dbReference>
<dbReference type="Gene3D" id="3.40.605.10">
    <property type="entry name" value="Aldehyde Dehydrogenase, Chain A, domain 1"/>
    <property type="match status" value="1"/>
</dbReference>
<comment type="caution">
    <text evidence="5">The sequence shown here is derived from an EMBL/GenBank/DDBJ whole genome shotgun (WGS) entry which is preliminary data.</text>
</comment>